<feature type="region of interest" description="Disordered" evidence="1">
    <location>
        <begin position="200"/>
        <end position="320"/>
    </location>
</feature>
<feature type="compositionally biased region" description="Low complexity" evidence="1">
    <location>
        <begin position="147"/>
        <end position="157"/>
    </location>
</feature>
<evidence type="ECO:0000256" key="2">
    <source>
        <dbReference type="SAM" id="Phobius"/>
    </source>
</evidence>
<evidence type="ECO:0000256" key="1">
    <source>
        <dbReference type="SAM" id="MobiDB-lite"/>
    </source>
</evidence>
<evidence type="ECO:0000313" key="4">
    <source>
        <dbReference type="Proteomes" id="UP001444661"/>
    </source>
</evidence>
<keyword evidence="2" id="KW-0472">Membrane</keyword>
<protein>
    <submittedName>
        <fullName evidence="3">Uncharacterized protein</fullName>
    </submittedName>
</protein>
<organism evidence="3 4">
    <name type="scientific">Apiospora rasikravindrae</name>
    <dbReference type="NCBI Taxonomy" id="990691"/>
    <lineage>
        <taxon>Eukaryota</taxon>
        <taxon>Fungi</taxon>
        <taxon>Dikarya</taxon>
        <taxon>Ascomycota</taxon>
        <taxon>Pezizomycotina</taxon>
        <taxon>Sordariomycetes</taxon>
        <taxon>Xylariomycetidae</taxon>
        <taxon>Amphisphaeriales</taxon>
        <taxon>Apiosporaceae</taxon>
        <taxon>Apiospora</taxon>
    </lineage>
</organism>
<feature type="compositionally biased region" description="Gly residues" evidence="1">
    <location>
        <begin position="40"/>
        <end position="54"/>
    </location>
</feature>
<feature type="compositionally biased region" description="Basic and acidic residues" evidence="1">
    <location>
        <begin position="298"/>
        <end position="310"/>
    </location>
</feature>
<proteinExistence type="predicted"/>
<keyword evidence="4" id="KW-1185">Reference proteome</keyword>
<comment type="caution">
    <text evidence="3">The sequence shown here is derived from an EMBL/GenBank/DDBJ whole genome shotgun (WGS) entry which is preliminary data.</text>
</comment>
<feature type="compositionally biased region" description="Polar residues" evidence="1">
    <location>
        <begin position="219"/>
        <end position="229"/>
    </location>
</feature>
<evidence type="ECO:0000313" key="3">
    <source>
        <dbReference type="EMBL" id="KAK8016421.1"/>
    </source>
</evidence>
<feature type="region of interest" description="Disordered" evidence="1">
    <location>
        <begin position="40"/>
        <end position="65"/>
    </location>
</feature>
<dbReference type="Proteomes" id="UP001444661">
    <property type="component" value="Unassembled WGS sequence"/>
</dbReference>
<name>A0ABR1RN78_9PEZI</name>
<dbReference type="EMBL" id="JAQQWK010000014">
    <property type="protein sequence ID" value="KAK8016421.1"/>
    <property type="molecule type" value="Genomic_DNA"/>
</dbReference>
<feature type="transmembrane region" description="Helical" evidence="2">
    <location>
        <begin position="168"/>
        <end position="193"/>
    </location>
</feature>
<sequence length="320" mass="32758">MTSDDMGKVPALCAPNGPFLTNYTACVTCGEENAHNGNSDSGGGGGGGGWGPWGSWGPPSSTNAAADNTTSPGYLNPVFGPYLGYCNVSDVQVVYTITATSTEGGATSSIAATVVTTDITLAHDFTATSKTHPADTATPAPGPSPTSSPASGTTGTTNSGGSGGDREWIAGPIVGAILGTALIALSIAFVMYYRRRKQRRAEDSAEGPNNDFTPDNGPEVSTQENQQSSHWKHEMAAQQLEKAQLHSDSTTPRATPHELEGEGGASPKPTAEGAYAELAGQGSDHHNSGMTASSNSRSHHELAGGDHERMGVIGNRSELA</sequence>
<feature type="region of interest" description="Disordered" evidence="1">
    <location>
        <begin position="127"/>
        <end position="165"/>
    </location>
</feature>
<keyword evidence="2" id="KW-0812">Transmembrane</keyword>
<accession>A0ABR1RN78</accession>
<gene>
    <name evidence="3" type="ORF">PG993_014610</name>
</gene>
<keyword evidence="2" id="KW-1133">Transmembrane helix</keyword>
<reference evidence="3 4" key="1">
    <citation type="submission" date="2023-01" db="EMBL/GenBank/DDBJ databases">
        <title>Analysis of 21 Apiospora genomes using comparative genomics revels a genus with tremendous synthesis potential of carbohydrate active enzymes and secondary metabolites.</title>
        <authorList>
            <person name="Sorensen T."/>
        </authorList>
    </citation>
    <scope>NUCLEOTIDE SEQUENCE [LARGE SCALE GENOMIC DNA]</scope>
    <source>
        <strain evidence="3 4">CBS 33761</strain>
    </source>
</reference>